<dbReference type="AlphaFoldDB" id="A0A5J5GCD0"/>
<dbReference type="EMBL" id="VYQE01000006">
    <property type="protein sequence ID" value="KAA9005657.1"/>
    <property type="molecule type" value="Genomic_DNA"/>
</dbReference>
<proteinExistence type="predicted"/>
<evidence type="ECO:0000313" key="1">
    <source>
        <dbReference type="EMBL" id="KAA9005657.1"/>
    </source>
</evidence>
<gene>
    <name evidence="1" type="ORF">F3S47_17285</name>
</gene>
<keyword evidence="2" id="KW-1185">Reference proteome</keyword>
<evidence type="ECO:0000313" key="2">
    <source>
        <dbReference type="Proteomes" id="UP000326554"/>
    </source>
</evidence>
<sequence>MTSISKENRLRPTRQEMALATTDRVARNILRCEAEARKDLTARLKASRINKEVQERRTAG</sequence>
<dbReference type="RefSeq" id="WP_150446563.1">
    <property type="nucleotide sequence ID" value="NZ_VYQE01000006.1"/>
</dbReference>
<name>A0A5J5GCD0_9RHOB</name>
<protein>
    <submittedName>
        <fullName evidence="1">Uncharacterized protein</fullName>
    </submittedName>
</protein>
<dbReference type="Proteomes" id="UP000326554">
    <property type="component" value="Unassembled WGS sequence"/>
</dbReference>
<reference evidence="1 2" key="1">
    <citation type="submission" date="2019-09" db="EMBL/GenBank/DDBJ databases">
        <authorList>
            <person name="Park J.-S."/>
            <person name="Choi H.-J."/>
        </authorList>
    </citation>
    <scope>NUCLEOTIDE SEQUENCE [LARGE SCALE GENOMIC DNA]</scope>
    <source>
        <strain evidence="1 2">176SS1-4</strain>
    </source>
</reference>
<accession>A0A5J5GCD0</accession>
<comment type="caution">
    <text evidence="1">The sequence shown here is derived from an EMBL/GenBank/DDBJ whole genome shotgun (WGS) entry which is preliminary data.</text>
</comment>
<organism evidence="1 2">
    <name type="scientific">Histidinibacterium aquaticum</name>
    <dbReference type="NCBI Taxonomy" id="2613962"/>
    <lineage>
        <taxon>Bacteria</taxon>
        <taxon>Pseudomonadati</taxon>
        <taxon>Pseudomonadota</taxon>
        <taxon>Alphaproteobacteria</taxon>
        <taxon>Rhodobacterales</taxon>
        <taxon>Paracoccaceae</taxon>
        <taxon>Histidinibacterium</taxon>
    </lineage>
</organism>